<gene>
    <name evidence="6" type="primary">hslO</name>
    <name evidence="6" type="ORF">GJW-30_1_00590</name>
</gene>
<dbReference type="InterPro" id="IPR016154">
    <property type="entry name" value="Heat_shock_Hsp33_C"/>
</dbReference>
<dbReference type="SUPFAM" id="SSF118352">
    <property type="entry name" value="HSP33 redox switch-like"/>
    <property type="match status" value="1"/>
</dbReference>
<dbReference type="InterPro" id="IPR016153">
    <property type="entry name" value="Heat_shock_Hsp33_N"/>
</dbReference>
<protein>
    <submittedName>
        <fullName evidence="6">33 kDa chaperonin</fullName>
    </submittedName>
</protein>
<dbReference type="EMBL" id="AP014946">
    <property type="protein sequence ID" value="BAT58076.1"/>
    <property type="molecule type" value="Genomic_DNA"/>
</dbReference>
<keyword evidence="3" id="KW-1015">Disulfide bond</keyword>
<keyword evidence="7" id="KW-1185">Reference proteome</keyword>
<evidence type="ECO:0000313" key="6">
    <source>
        <dbReference type="EMBL" id="BAT58076.1"/>
    </source>
</evidence>
<dbReference type="NCBIfam" id="NF002386">
    <property type="entry name" value="PRK01402.1"/>
    <property type="match status" value="1"/>
</dbReference>
<name>A0A0S3PQD2_9BRAD</name>
<dbReference type="GO" id="GO:0005737">
    <property type="term" value="C:cytoplasm"/>
    <property type="evidence" value="ECO:0007669"/>
    <property type="project" value="InterPro"/>
</dbReference>
<keyword evidence="5" id="KW-0676">Redox-active center</keyword>
<dbReference type="Gene3D" id="3.55.30.10">
    <property type="entry name" value="Hsp33 domain"/>
    <property type="match status" value="1"/>
</dbReference>
<dbReference type="InterPro" id="IPR000397">
    <property type="entry name" value="Heat_shock_Hsp33"/>
</dbReference>
<evidence type="ECO:0000256" key="4">
    <source>
        <dbReference type="ARBA" id="ARBA00023186"/>
    </source>
</evidence>
<dbReference type="RefSeq" id="WP_096351455.1">
    <property type="nucleotide sequence ID" value="NZ_AP014946.1"/>
</dbReference>
<dbReference type="PANTHER" id="PTHR30111:SF1">
    <property type="entry name" value="33 KDA CHAPERONIN"/>
    <property type="match status" value="1"/>
</dbReference>
<evidence type="ECO:0000256" key="5">
    <source>
        <dbReference type="ARBA" id="ARBA00023284"/>
    </source>
</evidence>
<keyword evidence="4" id="KW-0143">Chaperone</keyword>
<dbReference type="OrthoDB" id="9793753at2"/>
<organism evidence="6 7">
    <name type="scientific">Variibacter gotjawalensis</name>
    <dbReference type="NCBI Taxonomy" id="1333996"/>
    <lineage>
        <taxon>Bacteria</taxon>
        <taxon>Pseudomonadati</taxon>
        <taxon>Pseudomonadota</taxon>
        <taxon>Alphaproteobacteria</taxon>
        <taxon>Hyphomicrobiales</taxon>
        <taxon>Nitrobacteraceae</taxon>
        <taxon>Variibacter</taxon>
    </lineage>
</organism>
<dbReference type="SUPFAM" id="SSF64397">
    <property type="entry name" value="Hsp33 domain"/>
    <property type="match status" value="1"/>
</dbReference>
<dbReference type="KEGG" id="vgo:GJW-30_1_00590"/>
<evidence type="ECO:0000256" key="1">
    <source>
        <dbReference type="ARBA" id="ARBA00022490"/>
    </source>
</evidence>
<dbReference type="GO" id="GO:0042026">
    <property type="term" value="P:protein refolding"/>
    <property type="evidence" value="ECO:0007669"/>
    <property type="project" value="TreeGrafter"/>
</dbReference>
<dbReference type="Gene3D" id="3.90.1280.10">
    <property type="entry name" value="HSP33 redox switch-like"/>
    <property type="match status" value="1"/>
</dbReference>
<dbReference type="Pfam" id="PF01430">
    <property type="entry name" value="HSP33"/>
    <property type="match status" value="1"/>
</dbReference>
<dbReference type="Proteomes" id="UP000236884">
    <property type="component" value="Chromosome"/>
</dbReference>
<reference evidence="6 7" key="1">
    <citation type="submission" date="2015-08" db="EMBL/GenBank/DDBJ databases">
        <title>Investigation of the bacterial diversity of lava forest soil.</title>
        <authorList>
            <person name="Lee J.S."/>
        </authorList>
    </citation>
    <scope>NUCLEOTIDE SEQUENCE [LARGE SCALE GENOMIC DNA]</scope>
    <source>
        <strain evidence="6 7">GJW-30</strain>
    </source>
</reference>
<sequence>MTESAVPMRTPDAVAIDDTVLPFQVDALDVRGRVVRLGPMVDEILRKHEYPEPVSKLLGEAIVLGTLLGTALKIEGRFILQTQTDGIVPMLVVDYRAPGDVRACARFDKEKIGEQIAAKGGEAAALLGRGHMAMTIDQGSNTSRYQGLVEIAGDLQAAAHEYFYRSEQIPTRLRLAVAEDFRAEDGGMRRRWRAGGMMVQFLPKSELRARQRDFDPGDAPAGAVVPEMKEDDSWAEAQALVETVEPIELIDPALSHERLLFRLFHERGVRVFENQEVRAQCSCSQDRITDMLSRFSQDDRDHMVENGKISVTCEFCNTNYIVDPAELPPAEKQ</sequence>
<dbReference type="PANTHER" id="PTHR30111">
    <property type="entry name" value="33 KDA CHAPERONIN"/>
    <property type="match status" value="1"/>
</dbReference>
<dbReference type="InterPro" id="IPR023212">
    <property type="entry name" value="Hsp33_helix_hairpin_bin_dom_sf"/>
</dbReference>
<dbReference type="CDD" id="cd00498">
    <property type="entry name" value="Hsp33"/>
    <property type="match status" value="1"/>
</dbReference>
<evidence type="ECO:0000256" key="3">
    <source>
        <dbReference type="ARBA" id="ARBA00023157"/>
    </source>
</evidence>
<dbReference type="AlphaFoldDB" id="A0A0S3PQD2"/>
<evidence type="ECO:0000313" key="7">
    <source>
        <dbReference type="Proteomes" id="UP000236884"/>
    </source>
</evidence>
<dbReference type="PIRSF" id="PIRSF005261">
    <property type="entry name" value="Heat_shock_Hsp33"/>
    <property type="match status" value="1"/>
</dbReference>
<keyword evidence="2" id="KW-0862">Zinc</keyword>
<evidence type="ECO:0000256" key="2">
    <source>
        <dbReference type="ARBA" id="ARBA00022833"/>
    </source>
</evidence>
<dbReference type="GO" id="GO:0044183">
    <property type="term" value="F:protein folding chaperone"/>
    <property type="evidence" value="ECO:0007669"/>
    <property type="project" value="TreeGrafter"/>
</dbReference>
<keyword evidence="1" id="KW-0963">Cytoplasm</keyword>
<dbReference type="GO" id="GO:0051082">
    <property type="term" value="F:unfolded protein binding"/>
    <property type="evidence" value="ECO:0007669"/>
    <property type="project" value="InterPro"/>
</dbReference>
<dbReference type="Gene3D" id="1.10.287.480">
    <property type="entry name" value="helix hairpin bin"/>
    <property type="match status" value="1"/>
</dbReference>
<proteinExistence type="predicted"/>
<accession>A0A0S3PQD2</accession>